<evidence type="ECO:0000256" key="3">
    <source>
        <dbReference type="ARBA" id="ARBA00022547"/>
    </source>
</evidence>
<dbReference type="EMBL" id="LAZR01058440">
    <property type="protein sequence ID" value="KKK69884.1"/>
    <property type="molecule type" value="Genomic_DNA"/>
</dbReference>
<keyword evidence="8 10" id="KW-0472">Membrane</keyword>
<dbReference type="InterPro" id="IPR002146">
    <property type="entry name" value="ATP_synth_b/b'su_bac/chlpt"/>
</dbReference>
<evidence type="ECO:0000256" key="6">
    <source>
        <dbReference type="ARBA" id="ARBA00022989"/>
    </source>
</evidence>
<name>A0A0F8ZTZ9_9ZZZZ</name>
<keyword evidence="3" id="KW-0138">CF(0)</keyword>
<keyword evidence="5" id="KW-0375">Hydrogen ion transport</keyword>
<evidence type="ECO:0000313" key="11">
    <source>
        <dbReference type="EMBL" id="KKK69884.1"/>
    </source>
</evidence>
<comment type="caution">
    <text evidence="11">The sequence shown here is derived from an EMBL/GenBank/DDBJ whole genome shotgun (WGS) entry which is preliminary data.</text>
</comment>
<protein>
    <recommendedName>
        <fullName evidence="12">F0F1 ATP synthase subunit B</fullName>
    </recommendedName>
</protein>
<evidence type="ECO:0008006" key="12">
    <source>
        <dbReference type="Google" id="ProtNLM"/>
    </source>
</evidence>
<reference evidence="11" key="1">
    <citation type="journal article" date="2015" name="Nature">
        <title>Complex archaea that bridge the gap between prokaryotes and eukaryotes.</title>
        <authorList>
            <person name="Spang A."/>
            <person name="Saw J.H."/>
            <person name="Jorgensen S.L."/>
            <person name="Zaremba-Niedzwiedzka K."/>
            <person name="Martijn J."/>
            <person name="Lind A.E."/>
            <person name="van Eijk R."/>
            <person name="Schleper C."/>
            <person name="Guy L."/>
            <person name="Ettema T.J."/>
        </authorList>
    </citation>
    <scope>NUCLEOTIDE SEQUENCE</scope>
</reference>
<evidence type="ECO:0000256" key="9">
    <source>
        <dbReference type="ARBA" id="ARBA00025198"/>
    </source>
</evidence>
<dbReference type="GO" id="GO:0015986">
    <property type="term" value="P:proton motive force-driven ATP synthesis"/>
    <property type="evidence" value="ECO:0007669"/>
    <property type="project" value="InterPro"/>
</dbReference>
<keyword evidence="2" id="KW-0813">Transport</keyword>
<keyword evidence="6 10" id="KW-1133">Transmembrane helix</keyword>
<proteinExistence type="predicted"/>
<evidence type="ECO:0000256" key="7">
    <source>
        <dbReference type="ARBA" id="ARBA00023065"/>
    </source>
</evidence>
<organism evidence="11">
    <name type="scientific">marine sediment metagenome</name>
    <dbReference type="NCBI Taxonomy" id="412755"/>
    <lineage>
        <taxon>unclassified sequences</taxon>
        <taxon>metagenomes</taxon>
        <taxon>ecological metagenomes</taxon>
    </lineage>
</organism>
<feature type="transmembrane region" description="Helical" evidence="10">
    <location>
        <begin position="20"/>
        <end position="42"/>
    </location>
</feature>
<dbReference type="Pfam" id="PF00430">
    <property type="entry name" value="ATP-synt_B"/>
    <property type="match status" value="1"/>
</dbReference>
<keyword evidence="7" id="KW-0406">Ion transport</keyword>
<evidence type="ECO:0000256" key="8">
    <source>
        <dbReference type="ARBA" id="ARBA00023136"/>
    </source>
</evidence>
<sequence length="76" mass="8583">MVFLAEEGGIGALGINLPSLIAQLINFTILLIVLGWAFKRFLFPLLDERRRRIQEGLDASEEAKRRLTETEKDVAV</sequence>
<accession>A0A0F8ZTZ9</accession>
<evidence type="ECO:0000256" key="5">
    <source>
        <dbReference type="ARBA" id="ARBA00022781"/>
    </source>
</evidence>
<keyword evidence="4 10" id="KW-0812">Transmembrane</keyword>
<dbReference type="GO" id="GO:0045259">
    <property type="term" value="C:proton-transporting ATP synthase complex"/>
    <property type="evidence" value="ECO:0007669"/>
    <property type="project" value="UniProtKB-KW"/>
</dbReference>
<dbReference type="Gene3D" id="6.10.250.1580">
    <property type="match status" value="1"/>
</dbReference>
<comment type="function">
    <text evidence="9">F(1)F(0) ATP synthase produces ATP from ADP in the presence of a proton or sodium gradient. F-type ATPases consist of two structural domains, F(1) containing the extramembraneous catalytic core and F(0) containing the membrane proton channel, linked together by a central stalk and a peripheral stalk. During catalysis, ATP synthesis in the catalytic domain of F(1) is coupled via a rotary mechanism of the central stalk subunits to proton translocation.</text>
</comment>
<feature type="non-terminal residue" evidence="11">
    <location>
        <position position="76"/>
    </location>
</feature>
<evidence type="ECO:0000256" key="1">
    <source>
        <dbReference type="ARBA" id="ARBA00004167"/>
    </source>
</evidence>
<evidence type="ECO:0000256" key="2">
    <source>
        <dbReference type="ARBA" id="ARBA00022448"/>
    </source>
</evidence>
<dbReference type="AlphaFoldDB" id="A0A0F8ZTZ9"/>
<gene>
    <name evidence="11" type="ORF">LCGC14_2929550</name>
</gene>
<dbReference type="GO" id="GO:0015078">
    <property type="term" value="F:proton transmembrane transporter activity"/>
    <property type="evidence" value="ECO:0007669"/>
    <property type="project" value="InterPro"/>
</dbReference>
<evidence type="ECO:0000256" key="4">
    <source>
        <dbReference type="ARBA" id="ARBA00022692"/>
    </source>
</evidence>
<comment type="subcellular location">
    <subcellularLocation>
        <location evidence="1">Membrane</location>
        <topology evidence="1">Single-pass membrane protein</topology>
    </subcellularLocation>
</comment>
<evidence type="ECO:0000256" key="10">
    <source>
        <dbReference type="SAM" id="Phobius"/>
    </source>
</evidence>